<organism evidence="2 3">
    <name type="scientific">Phytophthora rubi</name>
    <dbReference type="NCBI Taxonomy" id="129364"/>
    <lineage>
        <taxon>Eukaryota</taxon>
        <taxon>Sar</taxon>
        <taxon>Stramenopiles</taxon>
        <taxon>Oomycota</taxon>
        <taxon>Peronosporomycetes</taxon>
        <taxon>Peronosporales</taxon>
        <taxon>Peronosporaceae</taxon>
        <taxon>Phytophthora</taxon>
    </lineage>
</organism>
<feature type="region of interest" description="Disordered" evidence="1">
    <location>
        <begin position="1"/>
        <end position="20"/>
    </location>
</feature>
<comment type="caution">
    <text evidence="2">The sequence shown here is derived from an EMBL/GenBank/DDBJ whole genome shotgun (WGS) entry which is preliminary data.</text>
</comment>
<dbReference type="AlphaFoldDB" id="A0A6A3JX46"/>
<name>A0A6A3JX46_9STRA</name>
<gene>
    <name evidence="2" type="ORF">PR001_g19906</name>
</gene>
<dbReference type="Proteomes" id="UP000429607">
    <property type="component" value="Unassembled WGS sequence"/>
</dbReference>
<reference evidence="2 3" key="1">
    <citation type="submission" date="2018-09" db="EMBL/GenBank/DDBJ databases">
        <title>Genomic investigation of the strawberry pathogen Phytophthora fragariae indicates pathogenicity is determined by transcriptional variation in three key races.</title>
        <authorList>
            <person name="Adams T.M."/>
            <person name="Armitage A.D."/>
            <person name="Sobczyk M.K."/>
            <person name="Bates H.J."/>
            <person name="Dunwell J.M."/>
            <person name="Nellist C.F."/>
            <person name="Harrison R.J."/>
        </authorList>
    </citation>
    <scope>NUCLEOTIDE SEQUENCE [LARGE SCALE GENOMIC DNA]</scope>
    <source>
        <strain evidence="2 3">SCRP249</strain>
    </source>
</reference>
<sequence>MRGRARPGEAASDADQGRNRQKGVAVMLSDGALAKVKSLFVLTVDTLALEELLLVLTLDTLALDEQPETTELQGGEYRPARQGGKYHQRVTTTQTSLSLRAQFSGPEELAALIRKIALSNNKPVEQIYSGGAMVKWTCRPKEAGCSWDIPEGNWYMESSRFGSQRAMHVYS</sequence>
<evidence type="ECO:0000256" key="1">
    <source>
        <dbReference type="SAM" id="MobiDB-lite"/>
    </source>
</evidence>
<protein>
    <submittedName>
        <fullName evidence="2">Uncharacterized protein</fullName>
    </submittedName>
</protein>
<dbReference type="EMBL" id="QXFV01001901">
    <property type="protein sequence ID" value="KAE8996283.1"/>
    <property type="molecule type" value="Genomic_DNA"/>
</dbReference>
<proteinExistence type="predicted"/>
<evidence type="ECO:0000313" key="2">
    <source>
        <dbReference type="EMBL" id="KAE8996283.1"/>
    </source>
</evidence>
<accession>A0A6A3JX46</accession>
<evidence type="ECO:0000313" key="3">
    <source>
        <dbReference type="Proteomes" id="UP000429607"/>
    </source>
</evidence>